<proteinExistence type="predicted"/>
<protein>
    <submittedName>
        <fullName evidence="2">Uncharacterized protein</fullName>
    </submittedName>
</protein>
<dbReference type="KEGG" id="spib:G8759_11595"/>
<feature type="compositionally biased region" description="Basic and acidic residues" evidence="1">
    <location>
        <begin position="49"/>
        <end position="87"/>
    </location>
</feature>
<name>A0A6G9ALY9_9BACT</name>
<feature type="compositionally biased region" description="Polar residues" evidence="1">
    <location>
        <begin position="1"/>
        <end position="28"/>
    </location>
</feature>
<feature type="region of interest" description="Disordered" evidence="1">
    <location>
        <begin position="1"/>
        <end position="87"/>
    </location>
</feature>
<evidence type="ECO:0000256" key="1">
    <source>
        <dbReference type="SAM" id="MobiDB-lite"/>
    </source>
</evidence>
<gene>
    <name evidence="2" type="ORF">G8759_11595</name>
</gene>
<accession>A0A6G9ALY9</accession>
<evidence type="ECO:0000313" key="2">
    <source>
        <dbReference type="EMBL" id="QIP13223.1"/>
    </source>
</evidence>
<dbReference type="Proteomes" id="UP000501802">
    <property type="component" value="Chromosome"/>
</dbReference>
<evidence type="ECO:0000313" key="3">
    <source>
        <dbReference type="Proteomes" id="UP000501802"/>
    </source>
</evidence>
<dbReference type="AlphaFoldDB" id="A0A6G9ALY9"/>
<keyword evidence="3" id="KW-1185">Reference proteome</keyword>
<organism evidence="2 3">
    <name type="scientific">Spirosoma aureum</name>
    <dbReference type="NCBI Taxonomy" id="2692134"/>
    <lineage>
        <taxon>Bacteria</taxon>
        <taxon>Pseudomonadati</taxon>
        <taxon>Bacteroidota</taxon>
        <taxon>Cytophagia</taxon>
        <taxon>Cytophagales</taxon>
        <taxon>Cytophagaceae</taxon>
        <taxon>Spirosoma</taxon>
    </lineage>
</organism>
<dbReference type="EMBL" id="CP050063">
    <property type="protein sequence ID" value="QIP13223.1"/>
    <property type="molecule type" value="Genomic_DNA"/>
</dbReference>
<sequence length="87" mass="9466">MANNKTTNQPGSNNLQPNDGRTRNQNAHDTGGQRPNGERTMINANKSKQGPEDEHNVEGKTKSELAEERGGHGHSGHSDSRNGSRKH</sequence>
<reference evidence="2 3" key="1">
    <citation type="submission" date="2020-03" db="EMBL/GenBank/DDBJ databases">
        <authorList>
            <person name="Kim M.K."/>
        </authorList>
    </citation>
    <scope>NUCLEOTIDE SEQUENCE [LARGE SCALE GENOMIC DNA]</scope>
    <source>
        <strain evidence="2 3">BT328</strain>
    </source>
</reference>
<dbReference type="RefSeq" id="WP_167208082.1">
    <property type="nucleotide sequence ID" value="NZ_CP050063.1"/>
</dbReference>